<dbReference type="GO" id="GO:0005634">
    <property type="term" value="C:nucleus"/>
    <property type="evidence" value="ECO:0007669"/>
    <property type="project" value="UniProtKB-SubCell"/>
</dbReference>
<dbReference type="CDD" id="cd12148">
    <property type="entry name" value="fungal_TF_MHR"/>
    <property type="match status" value="1"/>
</dbReference>
<comment type="subcellular location">
    <subcellularLocation>
        <location evidence="1">Nucleus</location>
    </subcellularLocation>
</comment>
<evidence type="ECO:0000256" key="4">
    <source>
        <dbReference type="ARBA" id="ARBA00023163"/>
    </source>
</evidence>
<dbReference type="GO" id="GO:0008270">
    <property type="term" value="F:zinc ion binding"/>
    <property type="evidence" value="ECO:0007669"/>
    <property type="project" value="InterPro"/>
</dbReference>
<keyword evidence="3" id="KW-0238">DNA-binding</keyword>
<evidence type="ECO:0000259" key="7">
    <source>
        <dbReference type="SMART" id="SM00906"/>
    </source>
</evidence>
<protein>
    <submittedName>
        <fullName evidence="8">Fungal-specific transcription factor domain-containing protein</fullName>
    </submittedName>
</protein>
<dbReference type="EMBL" id="ML737616">
    <property type="protein sequence ID" value="KAE8366277.1"/>
    <property type="molecule type" value="Genomic_DNA"/>
</dbReference>
<sequence length="655" mass="73655">MSSSSRSSIDRVPEAHSDIEARLRQLEVTVQRLTNSVDRALQTILSAPPKPTDTARLTRHCQSVTNTESGSSSDLYIGSSHSFSFLQETSANIDEISQSSCDETRQSAYLELQYLSDRLATGRVNQSGVEDTTHFYVPSRPVGYRLISRFWELAEVGEPFFPAPTDEAVRQVVFEPHNMREKAWVVYFNYLLLTDISAGDGDSKETPKLRRNVQLALNDSRIFLEPREVNVQALTLLSMHGEDYATPNLSWMLLGHACRQAEALGLHASSHHSSELVQKRLCLFWLLFLMDKSCSLAFGRPAFLPVAVYQNVPFPDDDILLRFHLHDSEGNGAKVSQFGAQLLKKSMELSKLIGLLLDVLATGDTCLARRDIRSKLDDWYQDTNQILTDTMHVESASASAYHLKEMGLGINSIKFHYLHILIILLKGDESNSTLRLSSARDAISLLSSIVSNWSSIYNGVVWQLLYYPFTPFFVIFENIVHHTFWTPAVQQDLQLLSTTVTYYAEMRSQMRLLATVCARLQRVAATFLQLAHTHVRQHASAQTPDNMTISIGRHSIPQSGDYDDRVMNNIASIRSGDSETLPNVGAGEPDVASYLEWLPADLTLTWPLADVERRELSTSDSVAGDRATPRNFPRNPFDSAFDWFSWDAYYADVEA</sequence>
<dbReference type="PANTHER" id="PTHR46910">
    <property type="entry name" value="TRANSCRIPTION FACTOR PDR1"/>
    <property type="match status" value="1"/>
</dbReference>
<keyword evidence="6" id="KW-0175">Coiled coil</keyword>
<dbReference type="InterPro" id="IPR050987">
    <property type="entry name" value="AtrR-like"/>
</dbReference>
<dbReference type="GeneID" id="43656720"/>
<dbReference type="GO" id="GO:0003677">
    <property type="term" value="F:DNA binding"/>
    <property type="evidence" value="ECO:0007669"/>
    <property type="project" value="UniProtKB-KW"/>
</dbReference>
<evidence type="ECO:0000256" key="1">
    <source>
        <dbReference type="ARBA" id="ARBA00004123"/>
    </source>
</evidence>
<dbReference type="OrthoDB" id="103819at2759"/>
<feature type="domain" description="Xylanolytic transcriptional activator regulatory" evidence="7">
    <location>
        <begin position="250"/>
        <end position="319"/>
    </location>
</feature>
<evidence type="ECO:0000256" key="6">
    <source>
        <dbReference type="SAM" id="Coils"/>
    </source>
</evidence>
<dbReference type="GO" id="GO:0006351">
    <property type="term" value="P:DNA-templated transcription"/>
    <property type="evidence" value="ECO:0007669"/>
    <property type="project" value="InterPro"/>
</dbReference>
<proteinExistence type="predicted"/>
<keyword evidence="5" id="KW-0539">Nucleus</keyword>
<organism evidence="8 9">
    <name type="scientific">Aspergillus caelatus</name>
    <dbReference type="NCBI Taxonomy" id="61420"/>
    <lineage>
        <taxon>Eukaryota</taxon>
        <taxon>Fungi</taxon>
        <taxon>Dikarya</taxon>
        <taxon>Ascomycota</taxon>
        <taxon>Pezizomycotina</taxon>
        <taxon>Eurotiomycetes</taxon>
        <taxon>Eurotiomycetidae</taxon>
        <taxon>Eurotiales</taxon>
        <taxon>Aspergillaceae</taxon>
        <taxon>Aspergillus</taxon>
        <taxon>Aspergillus subgen. Circumdati</taxon>
    </lineage>
</organism>
<evidence type="ECO:0000256" key="2">
    <source>
        <dbReference type="ARBA" id="ARBA00023015"/>
    </source>
</evidence>
<evidence type="ECO:0000313" key="8">
    <source>
        <dbReference type="EMBL" id="KAE8366277.1"/>
    </source>
</evidence>
<name>A0A5N7A8S4_9EURO</name>
<dbReference type="RefSeq" id="XP_031929358.1">
    <property type="nucleotide sequence ID" value="XM_032072274.1"/>
</dbReference>
<keyword evidence="4" id="KW-0804">Transcription</keyword>
<keyword evidence="2" id="KW-0805">Transcription regulation</keyword>
<evidence type="ECO:0000313" key="9">
    <source>
        <dbReference type="Proteomes" id="UP000326268"/>
    </source>
</evidence>
<accession>A0A5N7A8S4</accession>
<gene>
    <name evidence="8" type="ORF">BDV27DRAFT_156133</name>
</gene>
<dbReference type="InterPro" id="IPR007219">
    <property type="entry name" value="XnlR_reg_dom"/>
</dbReference>
<dbReference type="GO" id="GO:0003700">
    <property type="term" value="F:DNA-binding transcription factor activity"/>
    <property type="evidence" value="ECO:0007669"/>
    <property type="project" value="InterPro"/>
</dbReference>
<dbReference type="AlphaFoldDB" id="A0A5N7A8S4"/>
<dbReference type="PANTHER" id="PTHR46910:SF37">
    <property type="entry name" value="ZN(II)2CYS6 TRANSCRIPTION FACTOR (EUROFUNG)"/>
    <property type="match status" value="1"/>
</dbReference>
<dbReference type="SMART" id="SM00906">
    <property type="entry name" value="Fungal_trans"/>
    <property type="match status" value="1"/>
</dbReference>
<dbReference type="Pfam" id="PF04082">
    <property type="entry name" value="Fungal_trans"/>
    <property type="match status" value="1"/>
</dbReference>
<feature type="coiled-coil region" evidence="6">
    <location>
        <begin position="16"/>
        <end position="43"/>
    </location>
</feature>
<keyword evidence="9" id="KW-1185">Reference proteome</keyword>
<evidence type="ECO:0000256" key="5">
    <source>
        <dbReference type="ARBA" id="ARBA00023242"/>
    </source>
</evidence>
<evidence type="ECO:0000256" key="3">
    <source>
        <dbReference type="ARBA" id="ARBA00023125"/>
    </source>
</evidence>
<reference evidence="8 9" key="1">
    <citation type="submission" date="2019-04" db="EMBL/GenBank/DDBJ databases">
        <title>Friends and foes A comparative genomics studyof 23 Aspergillus species from section Flavi.</title>
        <authorList>
            <consortium name="DOE Joint Genome Institute"/>
            <person name="Kjaerbolling I."/>
            <person name="Vesth T."/>
            <person name="Frisvad J.C."/>
            <person name="Nybo J.L."/>
            <person name="Theobald S."/>
            <person name="Kildgaard S."/>
            <person name="Isbrandt T."/>
            <person name="Kuo A."/>
            <person name="Sato A."/>
            <person name="Lyhne E.K."/>
            <person name="Kogle M.E."/>
            <person name="Wiebenga A."/>
            <person name="Kun R.S."/>
            <person name="Lubbers R.J."/>
            <person name="Makela M.R."/>
            <person name="Barry K."/>
            <person name="Chovatia M."/>
            <person name="Clum A."/>
            <person name="Daum C."/>
            <person name="Haridas S."/>
            <person name="He G."/>
            <person name="LaButti K."/>
            <person name="Lipzen A."/>
            <person name="Mondo S."/>
            <person name="Riley R."/>
            <person name="Salamov A."/>
            <person name="Simmons B.A."/>
            <person name="Magnuson J.K."/>
            <person name="Henrissat B."/>
            <person name="Mortensen U.H."/>
            <person name="Larsen T.O."/>
            <person name="Devries R.P."/>
            <person name="Grigoriev I.V."/>
            <person name="Machida M."/>
            <person name="Baker S.E."/>
            <person name="Andersen M.R."/>
        </authorList>
    </citation>
    <scope>NUCLEOTIDE SEQUENCE [LARGE SCALE GENOMIC DNA]</scope>
    <source>
        <strain evidence="8 9">CBS 763.97</strain>
    </source>
</reference>
<dbReference type="Proteomes" id="UP000326268">
    <property type="component" value="Unassembled WGS sequence"/>
</dbReference>